<feature type="domain" description="EamA" evidence="7">
    <location>
        <begin position="2"/>
        <end position="127"/>
    </location>
</feature>
<evidence type="ECO:0000256" key="4">
    <source>
        <dbReference type="ARBA" id="ARBA00022989"/>
    </source>
</evidence>
<organism evidence="8 9">
    <name type="scientific">Candidatus Roizmanbacteria bacterium GW2011_GWA2_33_33</name>
    <dbReference type="NCBI Taxonomy" id="1618476"/>
    <lineage>
        <taxon>Bacteria</taxon>
        <taxon>Candidatus Roizmaniibacteriota</taxon>
    </lineage>
</organism>
<accession>A0A0G0A2H3</accession>
<keyword evidence="5 6" id="KW-0472">Membrane</keyword>
<sequence length="289" mass="32663">MWFWYALLSALVSAVSIILNKRALKNINASLVSWSLFAFSIPFLIYPAFKDGWPNVNLLFWFAVTASVIGFAYAKTLALKSLKGSLMSEIVPLVFFAVFFQYIFALIFFSESIELIPIIGLILIVIGGYTLKIEEAKEDFLRPFKLLFTNKNAFMYLFATFIMTVTTIFDKTGLINIKPVNQSFLLLVENVMTAVLIGVYMSKRNINWIKDLKVNFWILFLNGIVYVLLNLFWLYGITTGAIALVSGIKKLEVIFVLVIGWLFLGDKPKSGVWLGCLIMLLGVILIKLG</sequence>
<dbReference type="PANTHER" id="PTHR32322:SF2">
    <property type="entry name" value="EAMA DOMAIN-CONTAINING PROTEIN"/>
    <property type="match status" value="1"/>
</dbReference>
<proteinExistence type="inferred from homology"/>
<dbReference type="InterPro" id="IPR037185">
    <property type="entry name" value="EmrE-like"/>
</dbReference>
<feature type="transmembrane region" description="Helical" evidence="6">
    <location>
        <begin position="31"/>
        <end position="49"/>
    </location>
</feature>
<protein>
    <submittedName>
        <fullName evidence="8">Integral membrane protein DUF6</fullName>
    </submittedName>
</protein>
<evidence type="ECO:0000256" key="2">
    <source>
        <dbReference type="ARBA" id="ARBA00007362"/>
    </source>
</evidence>
<dbReference type="AlphaFoldDB" id="A0A0G0A2H3"/>
<feature type="transmembrane region" description="Helical" evidence="6">
    <location>
        <begin position="115"/>
        <end position="132"/>
    </location>
</feature>
<feature type="transmembrane region" description="Helical" evidence="6">
    <location>
        <begin position="86"/>
        <end position="109"/>
    </location>
</feature>
<dbReference type="Gene3D" id="1.10.3730.20">
    <property type="match status" value="1"/>
</dbReference>
<evidence type="ECO:0000313" key="8">
    <source>
        <dbReference type="EMBL" id="KKP50834.1"/>
    </source>
</evidence>
<dbReference type="EMBL" id="LBPD01000022">
    <property type="protein sequence ID" value="KKP50834.1"/>
    <property type="molecule type" value="Genomic_DNA"/>
</dbReference>
<feature type="domain" description="EamA" evidence="7">
    <location>
        <begin position="153"/>
        <end position="286"/>
    </location>
</feature>
<feature type="transmembrane region" description="Helical" evidence="6">
    <location>
        <begin position="214"/>
        <end position="235"/>
    </location>
</feature>
<dbReference type="InterPro" id="IPR000620">
    <property type="entry name" value="EamA_dom"/>
</dbReference>
<evidence type="ECO:0000313" key="9">
    <source>
        <dbReference type="Proteomes" id="UP000034045"/>
    </source>
</evidence>
<feature type="transmembrane region" description="Helical" evidence="6">
    <location>
        <begin position="184"/>
        <end position="202"/>
    </location>
</feature>
<feature type="transmembrane region" description="Helical" evidence="6">
    <location>
        <begin position="6"/>
        <end position="24"/>
    </location>
</feature>
<dbReference type="Proteomes" id="UP000034045">
    <property type="component" value="Unassembled WGS sequence"/>
</dbReference>
<dbReference type="InterPro" id="IPR050638">
    <property type="entry name" value="AA-Vitamin_Transporters"/>
</dbReference>
<name>A0A0G0A2H3_9BACT</name>
<keyword evidence="3 6" id="KW-0812">Transmembrane</keyword>
<feature type="transmembrane region" description="Helical" evidence="6">
    <location>
        <begin position="153"/>
        <end position="169"/>
    </location>
</feature>
<evidence type="ECO:0000256" key="3">
    <source>
        <dbReference type="ARBA" id="ARBA00022692"/>
    </source>
</evidence>
<keyword evidence="4 6" id="KW-1133">Transmembrane helix</keyword>
<dbReference type="GO" id="GO:0016020">
    <property type="term" value="C:membrane"/>
    <property type="evidence" value="ECO:0007669"/>
    <property type="project" value="UniProtKB-SubCell"/>
</dbReference>
<comment type="similarity">
    <text evidence="2">Belongs to the EamA transporter family.</text>
</comment>
<gene>
    <name evidence="8" type="ORF">UR42_C0022G0004</name>
</gene>
<evidence type="ECO:0000256" key="1">
    <source>
        <dbReference type="ARBA" id="ARBA00004141"/>
    </source>
</evidence>
<evidence type="ECO:0000256" key="6">
    <source>
        <dbReference type="SAM" id="Phobius"/>
    </source>
</evidence>
<evidence type="ECO:0000259" key="7">
    <source>
        <dbReference type="Pfam" id="PF00892"/>
    </source>
</evidence>
<evidence type="ECO:0000256" key="5">
    <source>
        <dbReference type="ARBA" id="ARBA00023136"/>
    </source>
</evidence>
<feature type="transmembrane region" description="Helical" evidence="6">
    <location>
        <begin position="55"/>
        <end position="74"/>
    </location>
</feature>
<comment type="caution">
    <text evidence="8">The sequence shown here is derived from an EMBL/GenBank/DDBJ whole genome shotgun (WGS) entry which is preliminary data.</text>
</comment>
<reference evidence="8 9" key="1">
    <citation type="journal article" date="2015" name="Nature">
        <title>rRNA introns, odd ribosomes, and small enigmatic genomes across a large radiation of phyla.</title>
        <authorList>
            <person name="Brown C.T."/>
            <person name="Hug L.A."/>
            <person name="Thomas B.C."/>
            <person name="Sharon I."/>
            <person name="Castelle C.J."/>
            <person name="Singh A."/>
            <person name="Wilkins M.J."/>
            <person name="Williams K.H."/>
            <person name="Banfield J.F."/>
        </authorList>
    </citation>
    <scope>NUCLEOTIDE SEQUENCE [LARGE SCALE GENOMIC DNA]</scope>
</reference>
<feature type="transmembrane region" description="Helical" evidence="6">
    <location>
        <begin position="241"/>
        <end position="264"/>
    </location>
</feature>
<comment type="subcellular location">
    <subcellularLocation>
        <location evidence="1">Membrane</location>
        <topology evidence="1">Multi-pass membrane protein</topology>
    </subcellularLocation>
</comment>
<feature type="transmembrane region" description="Helical" evidence="6">
    <location>
        <begin position="271"/>
        <end position="288"/>
    </location>
</feature>
<dbReference type="PANTHER" id="PTHR32322">
    <property type="entry name" value="INNER MEMBRANE TRANSPORTER"/>
    <property type="match status" value="1"/>
</dbReference>
<dbReference type="SUPFAM" id="SSF103481">
    <property type="entry name" value="Multidrug resistance efflux transporter EmrE"/>
    <property type="match status" value="2"/>
</dbReference>
<dbReference type="Pfam" id="PF00892">
    <property type="entry name" value="EamA"/>
    <property type="match status" value="2"/>
</dbReference>